<reference evidence="4" key="1">
    <citation type="submission" date="2022-11" db="UniProtKB">
        <authorList>
            <consortium name="EnsemblMetazoa"/>
        </authorList>
    </citation>
    <scope>IDENTIFICATION</scope>
</reference>
<dbReference type="PANTHER" id="PTHR11360">
    <property type="entry name" value="MONOCARBOXYLATE TRANSPORTER"/>
    <property type="match status" value="1"/>
</dbReference>
<feature type="transmembrane region" description="Helical" evidence="2">
    <location>
        <begin position="160"/>
        <end position="182"/>
    </location>
</feature>
<feature type="transmembrane region" description="Helical" evidence="2">
    <location>
        <begin position="188"/>
        <end position="209"/>
    </location>
</feature>
<name>A0A913ZU39_PATMI</name>
<dbReference type="SUPFAM" id="SSF103473">
    <property type="entry name" value="MFS general substrate transporter"/>
    <property type="match status" value="1"/>
</dbReference>
<dbReference type="InterPro" id="IPR036259">
    <property type="entry name" value="MFS_trans_sf"/>
</dbReference>
<dbReference type="Proteomes" id="UP000887568">
    <property type="component" value="Unplaced"/>
</dbReference>
<proteinExistence type="predicted"/>
<dbReference type="InterPro" id="IPR020846">
    <property type="entry name" value="MFS_dom"/>
</dbReference>
<dbReference type="AlphaFoldDB" id="A0A913ZU39"/>
<dbReference type="PROSITE" id="PS50850">
    <property type="entry name" value="MFS"/>
    <property type="match status" value="1"/>
</dbReference>
<keyword evidence="2" id="KW-0472">Membrane</keyword>
<evidence type="ECO:0000256" key="1">
    <source>
        <dbReference type="ARBA" id="ARBA00004141"/>
    </source>
</evidence>
<dbReference type="PANTHER" id="PTHR11360:SF303">
    <property type="entry name" value="MAJOR FACILITATOR SUPERFAMILY (MFS) PROFILE DOMAIN-CONTAINING PROTEIN"/>
    <property type="match status" value="1"/>
</dbReference>
<dbReference type="EnsemblMetazoa" id="XM_038198663.1">
    <property type="protein sequence ID" value="XP_038054591.1"/>
    <property type="gene ID" value="LOC119726801"/>
</dbReference>
<dbReference type="GO" id="GO:0008028">
    <property type="term" value="F:monocarboxylic acid transmembrane transporter activity"/>
    <property type="evidence" value="ECO:0007669"/>
    <property type="project" value="TreeGrafter"/>
</dbReference>
<keyword evidence="2" id="KW-0812">Transmembrane</keyword>
<protein>
    <recommendedName>
        <fullName evidence="3">Major facilitator superfamily (MFS) profile domain-containing protein</fullName>
    </recommendedName>
</protein>
<dbReference type="InterPro" id="IPR050327">
    <property type="entry name" value="Proton-linked_MCT"/>
</dbReference>
<dbReference type="Pfam" id="PF07690">
    <property type="entry name" value="MFS_1"/>
    <property type="match status" value="1"/>
</dbReference>
<feature type="transmembrane region" description="Helical" evidence="2">
    <location>
        <begin position="221"/>
        <end position="240"/>
    </location>
</feature>
<keyword evidence="2" id="KW-1133">Transmembrane helix</keyword>
<dbReference type="GeneID" id="119726801"/>
<comment type="subcellular location">
    <subcellularLocation>
        <location evidence="1">Membrane</location>
        <topology evidence="1">Multi-pass membrane protein</topology>
    </subcellularLocation>
</comment>
<dbReference type="InterPro" id="IPR011701">
    <property type="entry name" value="MFS"/>
</dbReference>
<feature type="transmembrane region" description="Helical" evidence="2">
    <location>
        <begin position="314"/>
        <end position="336"/>
    </location>
</feature>
<evidence type="ECO:0000259" key="3">
    <source>
        <dbReference type="PROSITE" id="PS50850"/>
    </source>
</evidence>
<organism evidence="4 5">
    <name type="scientific">Patiria miniata</name>
    <name type="common">Bat star</name>
    <name type="synonym">Asterina miniata</name>
    <dbReference type="NCBI Taxonomy" id="46514"/>
    <lineage>
        <taxon>Eukaryota</taxon>
        <taxon>Metazoa</taxon>
        <taxon>Echinodermata</taxon>
        <taxon>Eleutherozoa</taxon>
        <taxon>Asterozoa</taxon>
        <taxon>Asteroidea</taxon>
        <taxon>Valvatacea</taxon>
        <taxon>Valvatida</taxon>
        <taxon>Asterinidae</taxon>
        <taxon>Patiria</taxon>
    </lineage>
</organism>
<feature type="transmembrane region" description="Helical" evidence="2">
    <location>
        <begin position="282"/>
        <end position="302"/>
    </location>
</feature>
<dbReference type="Gene3D" id="1.20.1250.20">
    <property type="entry name" value="MFS general substrate transporter like domains"/>
    <property type="match status" value="2"/>
</dbReference>
<keyword evidence="5" id="KW-1185">Reference proteome</keyword>
<dbReference type="RefSeq" id="XP_038054591.1">
    <property type="nucleotide sequence ID" value="XM_038198663.1"/>
</dbReference>
<feature type="transmembrane region" description="Helical" evidence="2">
    <location>
        <begin position="12"/>
        <end position="32"/>
    </location>
</feature>
<dbReference type="OMA" id="GMTCIFT"/>
<feature type="transmembrane region" description="Helical" evidence="2">
    <location>
        <begin position="38"/>
        <end position="59"/>
    </location>
</feature>
<dbReference type="OrthoDB" id="2213137at2759"/>
<accession>A0A913ZU39</accession>
<sequence length="349" mass="37186">MHFKSQFKTAYAVAYAGGGVGGIAIPPLLQLLLEAYGWRGAMLVISAIAANLIGLSALCRPPRSKRCLHAENTLEVQMQSSFDEGKPDGSNVRNEDLSVSDADHLEVGNIAGGRLANSTTDDITEIVSLETGSKSTRLTHHLRHFASAVGSDLFVKSYRFTLVCLLKIELGFASYSCSQFIIPRAEGTGVSPSSAALLLSVFGIGLLLGRLGNGLLIISRLSVETVSGLCLSTAGVSLLLMNVDSYVSMAVASFIQGLTSGAIYTIFIVLTRHYVGLERFSVALGMTCIFTGIGALCGPLISGLLYDVTSSYKTIFYLLAGVYFAGALLTLFFPLLKRLEPGVENTKHR</sequence>
<evidence type="ECO:0000256" key="2">
    <source>
        <dbReference type="SAM" id="Phobius"/>
    </source>
</evidence>
<evidence type="ECO:0000313" key="4">
    <source>
        <dbReference type="EnsemblMetazoa" id="XP_038054591.1"/>
    </source>
</evidence>
<feature type="domain" description="Major facilitator superfamily (MFS) profile" evidence="3">
    <location>
        <begin position="145"/>
        <end position="349"/>
    </location>
</feature>
<dbReference type="GO" id="GO:0016020">
    <property type="term" value="C:membrane"/>
    <property type="evidence" value="ECO:0007669"/>
    <property type="project" value="UniProtKB-SubCell"/>
</dbReference>
<feature type="transmembrane region" description="Helical" evidence="2">
    <location>
        <begin position="246"/>
        <end position="270"/>
    </location>
</feature>
<evidence type="ECO:0000313" key="5">
    <source>
        <dbReference type="Proteomes" id="UP000887568"/>
    </source>
</evidence>